<organism evidence="1">
    <name type="scientific">marine sediment metagenome</name>
    <dbReference type="NCBI Taxonomy" id="412755"/>
    <lineage>
        <taxon>unclassified sequences</taxon>
        <taxon>metagenomes</taxon>
        <taxon>ecological metagenomes</taxon>
    </lineage>
</organism>
<name>X1Q1X9_9ZZZZ</name>
<dbReference type="EMBL" id="BARV01035922">
    <property type="protein sequence ID" value="GAI48761.1"/>
    <property type="molecule type" value="Genomic_DNA"/>
</dbReference>
<protein>
    <submittedName>
        <fullName evidence="1">Uncharacterized protein</fullName>
    </submittedName>
</protein>
<feature type="non-terminal residue" evidence="1">
    <location>
        <position position="82"/>
    </location>
</feature>
<dbReference type="AlphaFoldDB" id="X1Q1X9"/>
<evidence type="ECO:0000313" key="1">
    <source>
        <dbReference type="EMBL" id="GAI48761.1"/>
    </source>
</evidence>
<reference evidence="1" key="1">
    <citation type="journal article" date="2014" name="Front. Microbiol.">
        <title>High frequency of phylogenetically diverse reductive dehalogenase-homologous genes in deep subseafloor sedimentary metagenomes.</title>
        <authorList>
            <person name="Kawai M."/>
            <person name="Futagami T."/>
            <person name="Toyoda A."/>
            <person name="Takaki Y."/>
            <person name="Nishi S."/>
            <person name="Hori S."/>
            <person name="Arai W."/>
            <person name="Tsubouchi T."/>
            <person name="Morono Y."/>
            <person name="Uchiyama I."/>
            <person name="Ito T."/>
            <person name="Fujiyama A."/>
            <person name="Inagaki F."/>
            <person name="Takami H."/>
        </authorList>
    </citation>
    <scope>NUCLEOTIDE SEQUENCE</scope>
    <source>
        <strain evidence="1">Expedition CK06-06</strain>
    </source>
</reference>
<proteinExistence type="predicted"/>
<gene>
    <name evidence="1" type="ORF">S06H3_55940</name>
</gene>
<comment type="caution">
    <text evidence="1">The sequence shown here is derived from an EMBL/GenBank/DDBJ whole genome shotgun (WGS) entry which is preliminary data.</text>
</comment>
<sequence length="82" mass="9846">MHWLAKKRSHKDSPRLSRKDIESIKLKIKKIFKKLGHFRTKHSLVEFVNLLKELLDWMGMKERIKEEKGELGDRDDKALKSF</sequence>
<accession>X1Q1X9</accession>